<evidence type="ECO:0000313" key="1">
    <source>
        <dbReference type="EMBL" id="GET44304.1"/>
    </source>
</evidence>
<comment type="caution">
    <text evidence="1">The sequence shown here is derived from an EMBL/GenBank/DDBJ whole genome shotgun (WGS) entry which is preliminary data.</text>
</comment>
<dbReference type="RefSeq" id="WP_226594044.1">
    <property type="nucleotide sequence ID" value="NZ_BLAY01000322.1"/>
</dbReference>
<dbReference type="Proteomes" id="UP001050975">
    <property type="component" value="Unassembled WGS sequence"/>
</dbReference>
<keyword evidence="2" id="KW-1185">Reference proteome</keyword>
<gene>
    <name evidence="1" type="ORF">MiSe_91300</name>
</gene>
<accession>A0AAV3WQ50</accession>
<reference evidence="1" key="1">
    <citation type="submission" date="2019-10" db="EMBL/GenBank/DDBJ databases">
        <title>Draft genome sequece of Microseira wollei NIES-4236.</title>
        <authorList>
            <person name="Yamaguchi H."/>
            <person name="Suzuki S."/>
            <person name="Kawachi M."/>
        </authorList>
    </citation>
    <scope>NUCLEOTIDE SEQUENCE</scope>
    <source>
        <strain evidence="1">NIES-4236</strain>
    </source>
</reference>
<organism evidence="1 2">
    <name type="scientific">Microseira wollei NIES-4236</name>
    <dbReference type="NCBI Taxonomy" id="2530354"/>
    <lineage>
        <taxon>Bacteria</taxon>
        <taxon>Bacillati</taxon>
        <taxon>Cyanobacteriota</taxon>
        <taxon>Cyanophyceae</taxon>
        <taxon>Oscillatoriophycideae</taxon>
        <taxon>Aerosakkonematales</taxon>
        <taxon>Aerosakkonemataceae</taxon>
        <taxon>Microseira</taxon>
    </lineage>
</organism>
<sequence length="347" mass="38704">MNRDTEDFPERFLVWLLQKDKAPEPSCKRASGEGSRFLTFGESDEIQDWEIDEFDELESEILNATVASPGESAVYPQSQSGKDNFTLQDRFQALLKRRLQKELQDNPPLFPWETEISDAEPDYAEPESLPPNQFWTTHLQRLRLPVPIPPDIFAQLLECCQAVVQSSIASPIKLVRAVEGLFPGQSQILHQFASVVLASSSCDSLVVEQSQVPANFPSSYEAATPTEQMVLLLIAARQMIGSLTLTLSPHQPILEREWLTGVGELVLRAEYQVERRLFACLRVQGRFPCGGSLKLQVGQACAIASRPDAGQISVELSQLELNQTYPLEVLCPHLNQNPLIFGICPTS</sequence>
<dbReference type="EMBL" id="BLAY01000322">
    <property type="protein sequence ID" value="GET44304.1"/>
    <property type="molecule type" value="Genomic_DNA"/>
</dbReference>
<protein>
    <recommendedName>
        <fullName evidence="3">PatU</fullName>
    </recommendedName>
</protein>
<evidence type="ECO:0008006" key="3">
    <source>
        <dbReference type="Google" id="ProtNLM"/>
    </source>
</evidence>
<dbReference type="AlphaFoldDB" id="A0AAV3WQ50"/>
<proteinExistence type="predicted"/>
<name>A0AAV3WQ50_9CYAN</name>
<evidence type="ECO:0000313" key="2">
    <source>
        <dbReference type="Proteomes" id="UP001050975"/>
    </source>
</evidence>